<dbReference type="RefSeq" id="WP_135262281.1">
    <property type="nucleotide sequence ID" value="NZ_SMLM01000001.1"/>
</dbReference>
<dbReference type="Gene3D" id="3.30.565.10">
    <property type="entry name" value="Histidine kinase-like ATPase, C-terminal domain"/>
    <property type="match status" value="1"/>
</dbReference>
<keyword evidence="6 11" id="KW-0418">Kinase</keyword>
<dbReference type="SMART" id="SM00388">
    <property type="entry name" value="HisKA"/>
    <property type="match status" value="1"/>
</dbReference>
<dbReference type="SMART" id="SM00387">
    <property type="entry name" value="HATPase_c"/>
    <property type="match status" value="1"/>
</dbReference>
<dbReference type="OrthoDB" id="9770795at2"/>
<dbReference type="Proteomes" id="UP000298180">
    <property type="component" value="Unassembled WGS sequence"/>
</dbReference>
<comment type="subcellular location">
    <subcellularLocation>
        <location evidence="2">Cell inner membrane</location>
        <topology evidence="2">Multi-pass membrane protein</topology>
    </subcellularLocation>
</comment>
<dbReference type="SUPFAM" id="SSF55785">
    <property type="entry name" value="PYP-like sensor domain (PAS domain)"/>
    <property type="match status" value="1"/>
</dbReference>
<dbReference type="InterPro" id="IPR004358">
    <property type="entry name" value="Sig_transdc_His_kin-like_C"/>
</dbReference>
<evidence type="ECO:0000256" key="1">
    <source>
        <dbReference type="ARBA" id="ARBA00000085"/>
    </source>
</evidence>
<feature type="domain" description="PAS" evidence="10">
    <location>
        <begin position="28"/>
        <end position="70"/>
    </location>
</feature>
<dbReference type="InterPro" id="IPR003661">
    <property type="entry name" value="HisK_dim/P_dom"/>
</dbReference>
<dbReference type="InterPro" id="IPR036097">
    <property type="entry name" value="HisK_dim/P_sf"/>
</dbReference>
<reference evidence="11 12" key="1">
    <citation type="submission" date="2019-03" db="EMBL/GenBank/DDBJ databases">
        <title>Ramlibacter henchirensis DSM 14656, whole genome shotgun sequence.</title>
        <authorList>
            <person name="Zhang X."/>
            <person name="Feng G."/>
            <person name="Zhu H."/>
        </authorList>
    </citation>
    <scope>NUCLEOTIDE SEQUENCE [LARGE SCALE GENOMIC DNA]</scope>
    <source>
        <strain evidence="11 12">DSM 14656</strain>
    </source>
</reference>
<keyword evidence="7" id="KW-0902">Two-component regulatory system</keyword>
<evidence type="ECO:0000256" key="8">
    <source>
        <dbReference type="ARBA" id="ARBA00023136"/>
    </source>
</evidence>
<evidence type="ECO:0000259" key="9">
    <source>
        <dbReference type="PROSITE" id="PS50109"/>
    </source>
</evidence>
<dbReference type="NCBIfam" id="TIGR00229">
    <property type="entry name" value="sensory_box"/>
    <property type="match status" value="1"/>
</dbReference>
<dbReference type="PANTHER" id="PTHR43547">
    <property type="entry name" value="TWO-COMPONENT HISTIDINE KINASE"/>
    <property type="match status" value="1"/>
</dbReference>
<dbReference type="PRINTS" id="PR00344">
    <property type="entry name" value="BCTRLSENSOR"/>
</dbReference>
<dbReference type="CDD" id="cd00082">
    <property type="entry name" value="HisKA"/>
    <property type="match status" value="1"/>
</dbReference>
<evidence type="ECO:0000256" key="4">
    <source>
        <dbReference type="ARBA" id="ARBA00022553"/>
    </source>
</evidence>
<dbReference type="InterPro" id="IPR003594">
    <property type="entry name" value="HATPase_dom"/>
</dbReference>
<dbReference type="FunFam" id="3.30.565.10:FF:000006">
    <property type="entry name" value="Sensor histidine kinase WalK"/>
    <property type="match status" value="1"/>
</dbReference>
<dbReference type="SMART" id="SM00091">
    <property type="entry name" value="PAS"/>
    <property type="match status" value="1"/>
</dbReference>
<dbReference type="CDD" id="cd00130">
    <property type="entry name" value="PAS"/>
    <property type="match status" value="1"/>
</dbReference>
<dbReference type="GO" id="GO:0005886">
    <property type="term" value="C:plasma membrane"/>
    <property type="evidence" value="ECO:0007669"/>
    <property type="project" value="UniProtKB-SubCell"/>
</dbReference>
<organism evidence="11 12">
    <name type="scientific">Ramlibacter henchirensis</name>
    <dbReference type="NCBI Taxonomy" id="204072"/>
    <lineage>
        <taxon>Bacteria</taxon>
        <taxon>Pseudomonadati</taxon>
        <taxon>Pseudomonadota</taxon>
        <taxon>Betaproteobacteria</taxon>
        <taxon>Burkholderiales</taxon>
        <taxon>Comamonadaceae</taxon>
        <taxon>Ramlibacter</taxon>
    </lineage>
</organism>
<name>A0A4Z0C5F6_9BURK</name>
<evidence type="ECO:0000256" key="2">
    <source>
        <dbReference type="ARBA" id="ARBA00004429"/>
    </source>
</evidence>
<protein>
    <recommendedName>
        <fullName evidence="3">histidine kinase</fullName>
        <ecNumber evidence="3">2.7.13.3</ecNumber>
    </recommendedName>
</protein>
<evidence type="ECO:0000256" key="3">
    <source>
        <dbReference type="ARBA" id="ARBA00012438"/>
    </source>
</evidence>
<gene>
    <name evidence="11" type="ORF">EZ313_05995</name>
</gene>
<evidence type="ECO:0000256" key="7">
    <source>
        <dbReference type="ARBA" id="ARBA00023012"/>
    </source>
</evidence>
<dbReference type="InterPro" id="IPR036890">
    <property type="entry name" value="HATPase_C_sf"/>
</dbReference>
<evidence type="ECO:0000256" key="6">
    <source>
        <dbReference type="ARBA" id="ARBA00022777"/>
    </source>
</evidence>
<dbReference type="FunFam" id="1.10.287.130:FF:000001">
    <property type="entry name" value="Two-component sensor histidine kinase"/>
    <property type="match status" value="1"/>
</dbReference>
<evidence type="ECO:0000313" key="12">
    <source>
        <dbReference type="Proteomes" id="UP000298180"/>
    </source>
</evidence>
<proteinExistence type="predicted"/>
<dbReference type="Pfam" id="PF02518">
    <property type="entry name" value="HATPase_c"/>
    <property type="match status" value="1"/>
</dbReference>
<dbReference type="PROSITE" id="PS50112">
    <property type="entry name" value="PAS"/>
    <property type="match status" value="1"/>
</dbReference>
<evidence type="ECO:0000256" key="5">
    <source>
        <dbReference type="ARBA" id="ARBA00022679"/>
    </source>
</evidence>
<dbReference type="SUPFAM" id="SSF55874">
    <property type="entry name" value="ATPase domain of HSP90 chaperone/DNA topoisomerase II/histidine kinase"/>
    <property type="match status" value="1"/>
</dbReference>
<dbReference type="Pfam" id="PF00512">
    <property type="entry name" value="HisKA"/>
    <property type="match status" value="1"/>
</dbReference>
<feature type="domain" description="Histidine kinase" evidence="9">
    <location>
        <begin position="164"/>
        <end position="384"/>
    </location>
</feature>
<dbReference type="PROSITE" id="PS50109">
    <property type="entry name" value="HIS_KIN"/>
    <property type="match status" value="1"/>
</dbReference>
<dbReference type="Gene3D" id="1.10.287.130">
    <property type="match status" value="1"/>
</dbReference>
<dbReference type="Gene3D" id="3.30.450.20">
    <property type="entry name" value="PAS domain"/>
    <property type="match status" value="1"/>
</dbReference>
<dbReference type="EMBL" id="SMLM01000001">
    <property type="protein sequence ID" value="TFZ06194.1"/>
    <property type="molecule type" value="Genomic_DNA"/>
</dbReference>
<evidence type="ECO:0000259" key="10">
    <source>
        <dbReference type="PROSITE" id="PS50112"/>
    </source>
</evidence>
<keyword evidence="12" id="KW-1185">Reference proteome</keyword>
<comment type="caution">
    <text evidence="11">The sequence shown here is derived from an EMBL/GenBank/DDBJ whole genome shotgun (WGS) entry which is preliminary data.</text>
</comment>
<dbReference type="SUPFAM" id="SSF47384">
    <property type="entry name" value="Homodimeric domain of signal transducing histidine kinase"/>
    <property type="match status" value="1"/>
</dbReference>
<comment type="catalytic activity">
    <reaction evidence="1">
        <text>ATP + protein L-histidine = ADP + protein N-phospho-L-histidine.</text>
        <dbReference type="EC" id="2.7.13.3"/>
    </reaction>
</comment>
<dbReference type="InterPro" id="IPR005467">
    <property type="entry name" value="His_kinase_dom"/>
</dbReference>
<dbReference type="InterPro" id="IPR000014">
    <property type="entry name" value="PAS"/>
</dbReference>
<dbReference type="InterPro" id="IPR035965">
    <property type="entry name" value="PAS-like_dom_sf"/>
</dbReference>
<dbReference type="PANTHER" id="PTHR43547:SF2">
    <property type="entry name" value="HYBRID SIGNAL TRANSDUCTION HISTIDINE KINASE C"/>
    <property type="match status" value="1"/>
</dbReference>
<keyword evidence="5" id="KW-0808">Transferase</keyword>
<dbReference type="GO" id="GO:0000155">
    <property type="term" value="F:phosphorelay sensor kinase activity"/>
    <property type="evidence" value="ECO:0007669"/>
    <property type="project" value="InterPro"/>
</dbReference>
<dbReference type="EC" id="2.7.13.3" evidence="3"/>
<sequence length="388" mass="43271">MTADMQHPPSPTRGPVEAKVDARKLLASEARFQRLLDSNIMGVGVTHSNGQVLQANDEYLRILGHTREELQAGRVWWARLTPPEFLPVDEMAIAEANRKGSCVPYEKEYERHSDGVRVPVQIAFTTLLDQPEQFVVYVIDVTSRKTIEEELRRANRRKDEFLATLSHELRNPLAPMATAIHVLRKVCPAQDDELARSSLSIIERQVRHMTRLVDDLLDMARITSGKVLLRREEVELLPIVKSALEATRSLMERRRHQVHLDLGEEPIRLHADGVRVEQMLTNLLSNAAKYTYEGGRISVRIERGEGEVVIRVQDNGIGIAGDMLPLVFEPFAQAETARGYADGGLGIGLALVRRFAQMHGGSISVHSEGLGAGSEFTLALPALPRAEP</sequence>
<keyword evidence="8" id="KW-0472">Membrane</keyword>
<evidence type="ECO:0000313" key="11">
    <source>
        <dbReference type="EMBL" id="TFZ06194.1"/>
    </source>
</evidence>
<keyword evidence="4" id="KW-0597">Phosphoprotein</keyword>
<accession>A0A4Z0C5F6</accession>
<dbReference type="AlphaFoldDB" id="A0A4Z0C5F6"/>